<accession>A0A4S4LTR5</accession>
<dbReference type="Pfam" id="PF18759">
    <property type="entry name" value="Plavaka"/>
    <property type="match status" value="1"/>
</dbReference>
<feature type="non-terminal residue" evidence="3">
    <location>
        <position position="529"/>
    </location>
</feature>
<dbReference type="AlphaFoldDB" id="A0A4S4LTR5"/>
<dbReference type="OrthoDB" id="3252362at2759"/>
<dbReference type="PROSITE" id="PS00028">
    <property type="entry name" value="ZINC_FINGER_C2H2_1"/>
    <property type="match status" value="1"/>
</dbReference>
<dbReference type="Proteomes" id="UP000308730">
    <property type="component" value="Unassembled WGS sequence"/>
</dbReference>
<protein>
    <recommendedName>
        <fullName evidence="2">C2H2-type domain-containing protein</fullName>
    </recommendedName>
</protein>
<keyword evidence="4" id="KW-1185">Reference proteome</keyword>
<evidence type="ECO:0000256" key="1">
    <source>
        <dbReference type="PROSITE-ProRule" id="PRU00042"/>
    </source>
</evidence>
<dbReference type="GO" id="GO:0008270">
    <property type="term" value="F:zinc ion binding"/>
    <property type="evidence" value="ECO:0007669"/>
    <property type="project" value="UniProtKB-KW"/>
</dbReference>
<evidence type="ECO:0000313" key="3">
    <source>
        <dbReference type="EMBL" id="THH15839.1"/>
    </source>
</evidence>
<proteinExistence type="predicted"/>
<gene>
    <name evidence="3" type="ORF">EUX98_g9400</name>
</gene>
<name>A0A4S4LTR5_9APHY</name>
<sequence>MSGISSTTLQCISCRKFFKRARDLKSHLTLAHDCRWVRDLRLATAPEPTPVDFRQPQADFAPAAEIQCDGNIFMVFDDDIDDIANEIPPPPPAPTPSTTLHDATHRATVEDALDEDDNIYAETIAGAGKVISIDKDVHAAYKKLTSSKADTIHAPFRDRVDYEVAQWAIEESPTQNVFTRLLAIDGVLERLGLSYNNSRSLHQTIDTLPALAPWIKRDISLDGSSEGFDLYYRDPIESLKAIYGNPALLPYMSFAPEHQYTDISKKTQRYNEMNRGDWWWETQVKLSEDGHQDATVVPIILSSDKTELSIFSGDKTAYPLYMTIGNVDKSIRRKPTYGAQMLIGYLPTTSLDGTDLTDSAARITCARIFHKALSMIFESMKIAAKDGIFLTSGDGSIRHCFPILACYVADYPEQCLVTCTRYGQTCPKCDVKHDLLGDNFKGSLRQQVDTIRRIYTADRLGTLTDTNEYLKRYGLNHITEPFFANWPHANIHTAITPDILHQLYQGLIRHILSWLKVLIGEHELDMRFK</sequence>
<reference evidence="3 4" key="1">
    <citation type="submission" date="2019-02" db="EMBL/GenBank/DDBJ databases">
        <title>Genome sequencing of the rare red list fungi Antrodiella citrinella (Flaviporus citrinellus).</title>
        <authorList>
            <person name="Buettner E."/>
            <person name="Kellner H."/>
        </authorList>
    </citation>
    <scope>NUCLEOTIDE SEQUENCE [LARGE SCALE GENOMIC DNA]</scope>
    <source>
        <strain evidence="3 4">DSM 108506</strain>
    </source>
</reference>
<comment type="caution">
    <text evidence="3">The sequence shown here is derived from an EMBL/GenBank/DDBJ whole genome shotgun (WGS) entry which is preliminary data.</text>
</comment>
<keyword evidence="1" id="KW-0863">Zinc-finger</keyword>
<dbReference type="PROSITE" id="PS50157">
    <property type="entry name" value="ZINC_FINGER_C2H2_2"/>
    <property type="match status" value="1"/>
</dbReference>
<organism evidence="3 4">
    <name type="scientific">Antrodiella citrinella</name>
    <dbReference type="NCBI Taxonomy" id="2447956"/>
    <lineage>
        <taxon>Eukaryota</taxon>
        <taxon>Fungi</taxon>
        <taxon>Dikarya</taxon>
        <taxon>Basidiomycota</taxon>
        <taxon>Agaricomycotina</taxon>
        <taxon>Agaricomycetes</taxon>
        <taxon>Polyporales</taxon>
        <taxon>Steccherinaceae</taxon>
        <taxon>Antrodiella</taxon>
    </lineage>
</organism>
<evidence type="ECO:0000259" key="2">
    <source>
        <dbReference type="PROSITE" id="PS50157"/>
    </source>
</evidence>
<dbReference type="EMBL" id="SGPM01000784">
    <property type="protein sequence ID" value="THH15839.1"/>
    <property type="molecule type" value="Genomic_DNA"/>
</dbReference>
<dbReference type="InterPro" id="IPR041078">
    <property type="entry name" value="Plavaka"/>
</dbReference>
<keyword evidence="1" id="KW-0479">Metal-binding</keyword>
<keyword evidence="1" id="KW-0862">Zinc</keyword>
<dbReference type="InterPro" id="IPR013087">
    <property type="entry name" value="Znf_C2H2_type"/>
</dbReference>
<evidence type="ECO:0000313" key="4">
    <source>
        <dbReference type="Proteomes" id="UP000308730"/>
    </source>
</evidence>
<feature type="domain" description="C2H2-type" evidence="2">
    <location>
        <begin position="9"/>
        <end position="32"/>
    </location>
</feature>